<evidence type="ECO:0000313" key="2">
    <source>
        <dbReference type="Proteomes" id="UP000242381"/>
    </source>
</evidence>
<gene>
    <name evidence="1" type="ORF">BCV71DRAFT_276234</name>
</gene>
<dbReference type="EMBL" id="KV921477">
    <property type="protein sequence ID" value="ORE14328.1"/>
    <property type="molecule type" value="Genomic_DNA"/>
</dbReference>
<reference evidence="1 2" key="1">
    <citation type="journal article" date="2016" name="Proc. Natl. Acad. Sci. U.S.A.">
        <title>Lipid metabolic changes in an early divergent fungus govern the establishment of a mutualistic symbiosis with endobacteria.</title>
        <authorList>
            <person name="Lastovetsky O.A."/>
            <person name="Gaspar M.L."/>
            <person name="Mondo S.J."/>
            <person name="LaButti K.M."/>
            <person name="Sandor L."/>
            <person name="Grigoriev I.V."/>
            <person name="Henry S.A."/>
            <person name="Pawlowska T.E."/>
        </authorList>
    </citation>
    <scope>NUCLEOTIDE SEQUENCE [LARGE SCALE GENOMIC DNA]</scope>
    <source>
        <strain evidence="1 2">ATCC 11559</strain>
    </source>
</reference>
<accession>A0A1X0RR17</accession>
<proteinExistence type="predicted"/>
<evidence type="ECO:0000313" key="1">
    <source>
        <dbReference type="EMBL" id="ORE14328.1"/>
    </source>
</evidence>
<organism evidence="1 2">
    <name type="scientific">Rhizopus microsporus</name>
    <dbReference type="NCBI Taxonomy" id="58291"/>
    <lineage>
        <taxon>Eukaryota</taxon>
        <taxon>Fungi</taxon>
        <taxon>Fungi incertae sedis</taxon>
        <taxon>Mucoromycota</taxon>
        <taxon>Mucoromycotina</taxon>
        <taxon>Mucoromycetes</taxon>
        <taxon>Mucorales</taxon>
        <taxon>Mucorineae</taxon>
        <taxon>Rhizopodaceae</taxon>
        <taxon>Rhizopus</taxon>
    </lineage>
</organism>
<name>A0A1X0RR17_RHIZD</name>
<dbReference type="Proteomes" id="UP000242381">
    <property type="component" value="Unassembled WGS sequence"/>
</dbReference>
<sequence length="63" mass="7439">MFFFSLLHRLKHFSSRSCTIYYHVSCFQQRCLQSRSNHMAETVGQLLIAKTSKTILLLIFLDK</sequence>
<protein>
    <submittedName>
        <fullName evidence="1">Uncharacterized protein</fullName>
    </submittedName>
</protein>
<dbReference type="AlphaFoldDB" id="A0A1X0RR17"/>